<feature type="region of interest" description="Disordered" evidence="1">
    <location>
        <begin position="1"/>
        <end position="24"/>
    </location>
</feature>
<keyword evidence="4" id="KW-1185">Reference proteome</keyword>
<dbReference type="Gene3D" id="2.30.30.90">
    <property type="match status" value="1"/>
</dbReference>
<evidence type="ECO:0000313" key="4">
    <source>
        <dbReference type="Proteomes" id="UP000277858"/>
    </source>
</evidence>
<dbReference type="InterPro" id="IPR038157">
    <property type="entry name" value="FeoA_core_dom"/>
</dbReference>
<dbReference type="EMBL" id="LR134473">
    <property type="protein sequence ID" value="VEI04251.1"/>
    <property type="molecule type" value="Genomic_DNA"/>
</dbReference>
<feature type="domain" description="Ferrous iron transporter FeoA-like" evidence="2">
    <location>
        <begin position="37"/>
        <end position="88"/>
    </location>
</feature>
<dbReference type="Proteomes" id="UP000277858">
    <property type="component" value="Chromosome"/>
</dbReference>
<dbReference type="GeneID" id="82885164"/>
<dbReference type="RefSeq" id="WP_036981323.1">
    <property type="nucleotide sequence ID" value="NZ_CP040635.1"/>
</dbReference>
<protein>
    <submittedName>
        <fullName evidence="3">FeoA domain</fullName>
    </submittedName>
</protein>
<dbReference type="InterPro" id="IPR008988">
    <property type="entry name" value="Transcriptional_repressor_C"/>
</dbReference>
<gene>
    <name evidence="3" type="ORF">NCTC13652_02476</name>
</gene>
<dbReference type="Pfam" id="PF04023">
    <property type="entry name" value="FeoA"/>
    <property type="match status" value="1"/>
</dbReference>
<dbReference type="OrthoDB" id="10006407at2"/>
<dbReference type="GO" id="GO:0046914">
    <property type="term" value="F:transition metal ion binding"/>
    <property type="evidence" value="ECO:0007669"/>
    <property type="project" value="InterPro"/>
</dbReference>
<feature type="compositionally biased region" description="Basic and acidic residues" evidence="1">
    <location>
        <begin position="1"/>
        <end position="15"/>
    </location>
</feature>
<dbReference type="STRING" id="1122997.GCA_000425285_01284"/>
<organism evidence="3 4">
    <name type="scientific">Acidipropionibacterium jensenii</name>
    <dbReference type="NCBI Taxonomy" id="1749"/>
    <lineage>
        <taxon>Bacteria</taxon>
        <taxon>Bacillati</taxon>
        <taxon>Actinomycetota</taxon>
        <taxon>Actinomycetes</taxon>
        <taxon>Propionibacteriales</taxon>
        <taxon>Propionibacteriaceae</taxon>
        <taxon>Acidipropionibacterium</taxon>
    </lineage>
</organism>
<proteinExistence type="predicted"/>
<dbReference type="InterPro" id="IPR007167">
    <property type="entry name" value="Fe-transptr_FeoA-like"/>
</dbReference>
<evidence type="ECO:0000259" key="2">
    <source>
        <dbReference type="Pfam" id="PF04023"/>
    </source>
</evidence>
<reference evidence="3 4" key="1">
    <citation type="submission" date="2018-12" db="EMBL/GenBank/DDBJ databases">
        <authorList>
            <consortium name="Pathogen Informatics"/>
        </authorList>
    </citation>
    <scope>NUCLEOTIDE SEQUENCE [LARGE SCALE GENOMIC DNA]</scope>
    <source>
        <strain evidence="3 4">NCTC13652</strain>
    </source>
</reference>
<sequence>MSENPSRRLNGDADGLRQSLRGEPLSSCLTGVPRVLQATGARPEMARRLAALGLRRGAQVTLMTRTAGRGGIVSVAGARIALDHSMLASLYTTDARDAA</sequence>
<name>A0A3S4YYU7_9ACTN</name>
<dbReference type="SUPFAM" id="SSF50037">
    <property type="entry name" value="C-terminal domain of transcriptional repressors"/>
    <property type="match status" value="1"/>
</dbReference>
<dbReference type="AlphaFoldDB" id="A0A3S4YYU7"/>
<accession>A0A3S4YYU7</accession>
<evidence type="ECO:0000256" key="1">
    <source>
        <dbReference type="SAM" id="MobiDB-lite"/>
    </source>
</evidence>
<evidence type="ECO:0000313" key="3">
    <source>
        <dbReference type="EMBL" id="VEI04251.1"/>
    </source>
</evidence>